<reference evidence="2 3" key="1">
    <citation type="submission" date="2024-03" db="EMBL/GenBank/DDBJ databases">
        <title>First Report of Pectobacterium brasiliscabiei causing potato scab in china.</title>
        <authorList>
            <person name="Handique U."/>
        </authorList>
    </citation>
    <scope>NUCLEOTIDE SEQUENCE [LARGE SCALE GENOMIC DNA]</scope>
    <source>
        <strain evidence="2 3">ZRIMU1503</strain>
    </source>
</reference>
<evidence type="ECO:0000313" key="2">
    <source>
        <dbReference type="EMBL" id="MEI5612067.1"/>
    </source>
</evidence>
<evidence type="ECO:0000256" key="1">
    <source>
        <dbReference type="SAM" id="MobiDB-lite"/>
    </source>
</evidence>
<sequence>MKAGFATLRRRWPGPEFVDQAEPLPRPGTDGEPGGRNALHAQGVDQPGFDVLGAHRADRAEPCRVEPYRDGLPGGDGVPGITGGPEHRHRARSP</sequence>
<feature type="compositionally biased region" description="Basic and acidic residues" evidence="1">
    <location>
        <begin position="53"/>
        <end position="69"/>
    </location>
</feature>
<feature type="compositionally biased region" description="Gly residues" evidence="1">
    <location>
        <begin position="72"/>
        <end position="83"/>
    </location>
</feature>
<protein>
    <submittedName>
        <fullName evidence="2">Uncharacterized protein</fullName>
    </submittedName>
</protein>
<dbReference type="Proteomes" id="UP001365781">
    <property type="component" value="Unassembled WGS sequence"/>
</dbReference>
<comment type="caution">
    <text evidence="2">The sequence shown here is derived from an EMBL/GenBank/DDBJ whole genome shotgun (WGS) entry which is preliminary data.</text>
</comment>
<dbReference type="EMBL" id="JBBAYM010000015">
    <property type="protein sequence ID" value="MEI5612067.1"/>
    <property type="molecule type" value="Genomic_DNA"/>
</dbReference>
<organism evidence="2 3">
    <name type="scientific">Streptomyces brasiliscabiei</name>
    <dbReference type="NCBI Taxonomy" id="2736302"/>
    <lineage>
        <taxon>Bacteria</taxon>
        <taxon>Bacillati</taxon>
        <taxon>Actinomycetota</taxon>
        <taxon>Actinomycetes</taxon>
        <taxon>Kitasatosporales</taxon>
        <taxon>Streptomycetaceae</taxon>
        <taxon>Streptomyces</taxon>
    </lineage>
</organism>
<accession>A0ABU8GFW7</accession>
<evidence type="ECO:0000313" key="3">
    <source>
        <dbReference type="Proteomes" id="UP001365781"/>
    </source>
</evidence>
<keyword evidence="3" id="KW-1185">Reference proteome</keyword>
<gene>
    <name evidence="2" type="ORF">WB403_23175</name>
</gene>
<name>A0ABU8GFW7_9ACTN</name>
<feature type="region of interest" description="Disordered" evidence="1">
    <location>
        <begin position="1"/>
        <end position="94"/>
    </location>
</feature>
<proteinExistence type="predicted"/>
<dbReference type="RefSeq" id="WP_336540335.1">
    <property type="nucleotide sequence ID" value="NZ_JBBAYM010000015.1"/>
</dbReference>